<sequence length="116" mass="12721">MWPQGAIFVVLPLLGPTLVWLLIHHPMPNCYASHLVWKDLEGGFGQPLAAAPRSLGCAAHLQLRPAPARALLHLLLLFGLVKCTALPWHPHQQAATLLLLPHLAWLTEAVAITHHL</sequence>
<dbReference type="EMBL" id="VCEA01000001">
    <property type="protein sequence ID" value="KAB0356387.1"/>
    <property type="molecule type" value="Genomic_DNA"/>
</dbReference>
<evidence type="ECO:0000256" key="1">
    <source>
        <dbReference type="SAM" id="Phobius"/>
    </source>
</evidence>
<evidence type="ECO:0000313" key="3">
    <source>
        <dbReference type="Proteomes" id="UP000326458"/>
    </source>
</evidence>
<dbReference type="Proteomes" id="UP000326458">
    <property type="component" value="Unassembled WGS sequence"/>
</dbReference>
<gene>
    <name evidence="2" type="ORF">FD754_000543</name>
</gene>
<feature type="transmembrane region" description="Helical" evidence="1">
    <location>
        <begin position="6"/>
        <end position="23"/>
    </location>
</feature>
<dbReference type="GO" id="GO:0016020">
    <property type="term" value="C:membrane"/>
    <property type="evidence" value="ECO:0007669"/>
    <property type="project" value="InterPro"/>
</dbReference>
<dbReference type="AlphaFoldDB" id="A0A5N3W566"/>
<name>A0A5N3W566_MUNMU</name>
<protein>
    <submittedName>
        <fullName evidence="2">Uncharacterized protein</fullName>
    </submittedName>
</protein>
<accession>A0A5N3W566</accession>
<organism evidence="2 3">
    <name type="scientific">Muntiacus muntjak</name>
    <name type="common">Barking deer</name>
    <name type="synonym">Indian muntjac</name>
    <dbReference type="NCBI Taxonomy" id="9888"/>
    <lineage>
        <taxon>Eukaryota</taxon>
        <taxon>Metazoa</taxon>
        <taxon>Chordata</taxon>
        <taxon>Craniata</taxon>
        <taxon>Vertebrata</taxon>
        <taxon>Euteleostomi</taxon>
        <taxon>Mammalia</taxon>
        <taxon>Eutheria</taxon>
        <taxon>Laurasiatheria</taxon>
        <taxon>Artiodactyla</taxon>
        <taxon>Ruminantia</taxon>
        <taxon>Pecora</taxon>
        <taxon>Cervidae</taxon>
        <taxon>Muntiacinae</taxon>
        <taxon>Muntiacus</taxon>
    </lineage>
</organism>
<keyword evidence="1" id="KW-0812">Transmembrane</keyword>
<dbReference type="Pfam" id="PF03073">
    <property type="entry name" value="TspO_MBR"/>
    <property type="match status" value="1"/>
</dbReference>
<dbReference type="InterPro" id="IPR004307">
    <property type="entry name" value="TspO_MBR"/>
</dbReference>
<keyword evidence="1" id="KW-0472">Membrane</keyword>
<keyword evidence="1" id="KW-1133">Transmembrane helix</keyword>
<reference evidence="2 3" key="1">
    <citation type="submission" date="2019-06" db="EMBL/GenBank/DDBJ databases">
        <title>Discovery of a novel chromosome fission-fusion reversal in muntjac.</title>
        <authorList>
            <person name="Mudd A.B."/>
            <person name="Bredeson J.V."/>
            <person name="Baum R."/>
            <person name="Hockemeyer D."/>
            <person name="Rokhsar D.S."/>
        </authorList>
    </citation>
    <scope>NUCLEOTIDE SEQUENCE [LARGE SCALE GENOMIC DNA]</scope>
    <source>
        <strain evidence="2">UTSW_UCB_Mm</strain>
        <tissue evidence="2">Fibroblast cell line</tissue>
    </source>
</reference>
<comment type="caution">
    <text evidence="2">The sequence shown here is derived from an EMBL/GenBank/DDBJ whole genome shotgun (WGS) entry which is preliminary data.</text>
</comment>
<keyword evidence="3" id="KW-1185">Reference proteome</keyword>
<evidence type="ECO:0000313" key="2">
    <source>
        <dbReference type="EMBL" id="KAB0356387.1"/>
    </source>
</evidence>
<proteinExistence type="predicted"/>